<evidence type="ECO:0000256" key="1">
    <source>
        <dbReference type="ARBA" id="ARBA00022741"/>
    </source>
</evidence>
<sequence>MVNIGKELKKQSQELTKKEEQFPDTIYSLPLKKATNLLKKMGENWRLDNKEIKNGKIVIKRVPPRIIADDLKKVVKFAIIGDTTSDLEKAPLVFYNPDSGLYTNSERILNKLILAVDNTTQERNRREIKKWLTLEAQPLTLNKDKNLIPVGNGIFNKKTNKLIKYSPDFIFTTKVATDYTTKSITEPTFNNWSLSNWFKELADNDPQKELLLWQLVATTVQNKFNSNVLFCLIDNEQGRTGKSTFEQLLMNLVGEDNYTALKLAQFDDDFLLAQAYGASLIIGDDNPPLKYIDDGSTLKSVITNELVLINPKGMTPFSAKFNTTVVQSMNAFPRFRDTTGGLYRRFRLIKFNHKYPDTPAGRKIKDEYIYNKELLQWLLKKSLTIDTSIIIDTKESQEMVSDIQLESDIVRSFVVDLVNDFTSTRIPVKFLYQLFNKYVEDNHNSTKMTQNTFTRRIKPILEEQGFNYDRKNKAPLNYFKKDDAKLLLEYGLKYHKEITKKQPIFYK</sequence>
<comment type="caution">
    <text evidence="4">The sequence shown here is derived from an EMBL/GenBank/DDBJ whole genome shotgun (WGS) entry which is preliminary data.</text>
</comment>
<gene>
    <name evidence="4" type="ORF">CBF50_07695</name>
</gene>
<dbReference type="PROSITE" id="PS51206">
    <property type="entry name" value="SF3_HELICASE_1"/>
    <property type="match status" value="1"/>
</dbReference>
<dbReference type="GO" id="GO:0005524">
    <property type="term" value="F:ATP binding"/>
    <property type="evidence" value="ECO:0007669"/>
    <property type="project" value="UniProtKB-KW"/>
</dbReference>
<dbReference type="SUPFAM" id="SSF52540">
    <property type="entry name" value="P-loop containing nucleoside triphosphate hydrolases"/>
    <property type="match status" value="1"/>
</dbReference>
<feature type="domain" description="SF3 helicase" evidence="3">
    <location>
        <begin position="207"/>
        <end position="364"/>
    </location>
</feature>
<evidence type="ECO:0000313" key="4">
    <source>
        <dbReference type="EMBL" id="OYS11679.1"/>
    </source>
</evidence>
<dbReference type="InterPro" id="IPR004968">
    <property type="entry name" value="DNA_primase/NTPase_C"/>
</dbReference>
<organism evidence="4 5">
    <name type="scientific">Lactobacillus johnsonii</name>
    <dbReference type="NCBI Taxonomy" id="33959"/>
    <lineage>
        <taxon>Bacteria</taxon>
        <taxon>Bacillati</taxon>
        <taxon>Bacillota</taxon>
        <taxon>Bacilli</taxon>
        <taxon>Lactobacillales</taxon>
        <taxon>Lactobacillaceae</taxon>
        <taxon>Lactobacillus</taxon>
    </lineage>
</organism>
<dbReference type="Pfam" id="PF03288">
    <property type="entry name" value="Pox_D5"/>
    <property type="match status" value="1"/>
</dbReference>
<dbReference type="SMART" id="SM00885">
    <property type="entry name" value="D5_N"/>
    <property type="match status" value="1"/>
</dbReference>
<dbReference type="Proteomes" id="UP000215693">
    <property type="component" value="Unassembled WGS sequence"/>
</dbReference>
<accession>A0A9X6NZC2</accession>
<evidence type="ECO:0000259" key="3">
    <source>
        <dbReference type="PROSITE" id="PS51206"/>
    </source>
</evidence>
<keyword evidence="2" id="KW-0067">ATP-binding</keyword>
<dbReference type="InterPro" id="IPR014818">
    <property type="entry name" value="Phage/plasmid_primase_P4_C"/>
</dbReference>
<dbReference type="AlphaFoldDB" id="A0A9X6NZC2"/>
<name>A0A9X6NZC2_LACJH</name>
<protein>
    <submittedName>
        <fullName evidence="4">DNA primase</fullName>
    </submittedName>
</protein>
<dbReference type="EMBL" id="NGOH01000088">
    <property type="protein sequence ID" value="OYS11679.1"/>
    <property type="molecule type" value="Genomic_DNA"/>
</dbReference>
<evidence type="ECO:0000256" key="2">
    <source>
        <dbReference type="ARBA" id="ARBA00022840"/>
    </source>
</evidence>
<dbReference type="InterPro" id="IPR006500">
    <property type="entry name" value="Helicase_put_C_phage/plasmid"/>
</dbReference>
<dbReference type="InterPro" id="IPR014015">
    <property type="entry name" value="Helicase_SF3_DNA-vir"/>
</dbReference>
<dbReference type="InterPro" id="IPR027417">
    <property type="entry name" value="P-loop_NTPase"/>
</dbReference>
<dbReference type="Gene3D" id="3.40.50.300">
    <property type="entry name" value="P-loop containing nucleotide triphosphate hydrolases"/>
    <property type="match status" value="1"/>
</dbReference>
<dbReference type="Pfam" id="PF08706">
    <property type="entry name" value="D5_N"/>
    <property type="match status" value="1"/>
</dbReference>
<keyword evidence="1" id="KW-0547">Nucleotide-binding</keyword>
<reference evidence="4 5" key="2">
    <citation type="submission" date="2017-09" db="EMBL/GenBank/DDBJ databases">
        <title>Tripartite evolution among Lactobacillus johnsonii, Lactobacillus taiwanensis, Lactobacillus reuteri and their rodent host.</title>
        <authorList>
            <person name="Wang T."/>
            <person name="Knowles S."/>
            <person name="Cheng C."/>
        </authorList>
    </citation>
    <scope>NUCLEOTIDE SEQUENCE [LARGE SCALE GENOMIC DNA]</scope>
    <source>
        <strain evidence="4 5">117c</strain>
    </source>
</reference>
<proteinExistence type="predicted"/>
<reference evidence="4 5" key="1">
    <citation type="submission" date="2017-04" db="EMBL/GenBank/DDBJ databases">
        <authorList>
            <person name="Lin X.B."/>
            <person name="Stothard P."/>
            <person name="Tasseva G."/>
            <person name="Walter J."/>
        </authorList>
    </citation>
    <scope>NUCLEOTIDE SEQUENCE [LARGE SCALE GENOMIC DNA]</scope>
    <source>
        <strain evidence="4 5">117c</strain>
    </source>
</reference>
<dbReference type="NCBIfam" id="TIGR01613">
    <property type="entry name" value="primase_Cterm"/>
    <property type="match status" value="1"/>
</dbReference>
<dbReference type="Pfam" id="PF19263">
    <property type="entry name" value="DUF5906"/>
    <property type="match status" value="1"/>
</dbReference>
<dbReference type="InterPro" id="IPR045455">
    <property type="entry name" value="NrS-1_pol-like_helicase"/>
</dbReference>
<evidence type="ECO:0000313" key="5">
    <source>
        <dbReference type="Proteomes" id="UP000215693"/>
    </source>
</evidence>